<proteinExistence type="predicted"/>
<dbReference type="CDD" id="cd01097">
    <property type="entry name" value="Tetrahydromethanopterin_reductase"/>
    <property type="match status" value="1"/>
</dbReference>
<dbReference type="EMBL" id="SLWS01000010">
    <property type="protein sequence ID" value="TCO53701.1"/>
    <property type="molecule type" value="Genomic_DNA"/>
</dbReference>
<dbReference type="InterPro" id="IPR019910">
    <property type="entry name" value="Lucif-like_OxRdtase_MSMEG_4879"/>
</dbReference>
<protein>
    <submittedName>
        <fullName evidence="3">F420-dependent oxidoreductase-like protein</fullName>
    </submittedName>
</protein>
<comment type="caution">
    <text evidence="3">The sequence shown here is derived from an EMBL/GenBank/DDBJ whole genome shotgun (WGS) entry which is preliminary data.</text>
</comment>
<feature type="domain" description="Luciferase-like" evidence="2">
    <location>
        <begin position="12"/>
        <end position="251"/>
    </location>
</feature>
<dbReference type="RefSeq" id="WP_132123657.1">
    <property type="nucleotide sequence ID" value="NZ_SLWS01000010.1"/>
</dbReference>
<dbReference type="PANTHER" id="PTHR43244:SF1">
    <property type="entry name" value="5,10-METHYLENETETRAHYDROMETHANOPTERIN REDUCTASE"/>
    <property type="match status" value="1"/>
</dbReference>
<gene>
    <name evidence="3" type="ORF">EV192_110291</name>
</gene>
<dbReference type="GO" id="GO:0016705">
    <property type="term" value="F:oxidoreductase activity, acting on paired donors, with incorporation or reduction of molecular oxygen"/>
    <property type="evidence" value="ECO:0007669"/>
    <property type="project" value="InterPro"/>
</dbReference>
<evidence type="ECO:0000256" key="1">
    <source>
        <dbReference type="ARBA" id="ARBA00023002"/>
    </source>
</evidence>
<evidence type="ECO:0000259" key="2">
    <source>
        <dbReference type="Pfam" id="PF00296"/>
    </source>
</evidence>
<dbReference type="NCBIfam" id="TIGR03564">
    <property type="entry name" value="F420_MSMEG_4879"/>
    <property type="match status" value="1"/>
</dbReference>
<dbReference type="Proteomes" id="UP000295680">
    <property type="component" value="Unassembled WGS sequence"/>
</dbReference>
<name>A0A4R2J4N0_9PSEU</name>
<dbReference type="Gene3D" id="3.20.20.30">
    <property type="entry name" value="Luciferase-like domain"/>
    <property type="match status" value="1"/>
</dbReference>
<dbReference type="InterPro" id="IPR011251">
    <property type="entry name" value="Luciferase-like_dom"/>
</dbReference>
<dbReference type="InterPro" id="IPR050564">
    <property type="entry name" value="F420-G6PD/mer"/>
</dbReference>
<evidence type="ECO:0000313" key="4">
    <source>
        <dbReference type="Proteomes" id="UP000295680"/>
    </source>
</evidence>
<reference evidence="3 4" key="1">
    <citation type="submission" date="2019-03" db="EMBL/GenBank/DDBJ databases">
        <title>Genomic Encyclopedia of Type Strains, Phase IV (KMG-IV): sequencing the most valuable type-strain genomes for metagenomic binning, comparative biology and taxonomic classification.</title>
        <authorList>
            <person name="Goeker M."/>
        </authorList>
    </citation>
    <scope>NUCLEOTIDE SEQUENCE [LARGE SCALE GENOMIC DNA]</scope>
    <source>
        <strain evidence="3 4">DSM 45934</strain>
    </source>
</reference>
<keyword evidence="4" id="KW-1185">Reference proteome</keyword>
<keyword evidence="1" id="KW-0560">Oxidoreductase</keyword>
<organism evidence="3 4">
    <name type="scientific">Actinocrispum wychmicini</name>
    <dbReference type="NCBI Taxonomy" id="1213861"/>
    <lineage>
        <taxon>Bacteria</taxon>
        <taxon>Bacillati</taxon>
        <taxon>Actinomycetota</taxon>
        <taxon>Actinomycetes</taxon>
        <taxon>Pseudonocardiales</taxon>
        <taxon>Pseudonocardiaceae</taxon>
        <taxon>Actinocrispum</taxon>
    </lineage>
</organism>
<dbReference type="Pfam" id="PF00296">
    <property type="entry name" value="Bac_luciferase"/>
    <property type="match status" value="1"/>
</dbReference>
<accession>A0A4R2J4N0</accession>
<sequence>MRIGLLQDDIGKTLAANIAEIRAATAGGITDFWLADRLAWEPLTLITAAGLQVPEARFGTGVIRSYPRHPLTLAGHALSTQAAIGNRLTLGIGPSHEVITTGQYGYAFDKPARHLREYLTALIPLLRGEEVAYQGETIVANGQVGVPGAEPPPVLISALGPQMLKLAGELTDGTILAWAGSKSISDYFAPAITRAAAGRPAPRIVASALMAVTDDPDGTRAQVNSEFGIAATFSSYRAVLDRDGAETVGDTVVAGDESLVRKEIQRFADAGATDFVAMPYGSEEDRKRTIELLCDLTS</sequence>
<dbReference type="InterPro" id="IPR036661">
    <property type="entry name" value="Luciferase-like_sf"/>
</dbReference>
<dbReference type="SUPFAM" id="SSF51679">
    <property type="entry name" value="Bacterial luciferase-like"/>
    <property type="match status" value="1"/>
</dbReference>
<dbReference type="AlphaFoldDB" id="A0A4R2J4N0"/>
<dbReference type="PANTHER" id="PTHR43244">
    <property type="match status" value="1"/>
</dbReference>
<evidence type="ECO:0000313" key="3">
    <source>
        <dbReference type="EMBL" id="TCO53701.1"/>
    </source>
</evidence>
<dbReference type="OrthoDB" id="7054907at2"/>